<dbReference type="InterPro" id="IPR016032">
    <property type="entry name" value="Sig_transdc_resp-reg_C-effctor"/>
</dbReference>
<keyword evidence="3" id="KW-1185">Reference proteome</keyword>
<gene>
    <name evidence="2" type="ORF">KE626_18345</name>
</gene>
<name>A0ABS5J2I6_9BACT</name>
<reference evidence="2 3" key="1">
    <citation type="submission" date="2021-04" db="EMBL/GenBank/DDBJ databases">
        <title>Chitinophaga sp. nov., isolated from the rhizosphere soil.</title>
        <authorList>
            <person name="He S."/>
        </authorList>
    </citation>
    <scope>NUCLEOTIDE SEQUENCE [LARGE SCALE GENOMIC DNA]</scope>
    <source>
        <strain evidence="2 3">2R12</strain>
    </source>
</reference>
<comment type="caution">
    <text evidence="2">The sequence shown here is derived from an EMBL/GenBank/DDBJ whole genome shotgun (WGS) entry which is preliminary data.</text>
</comment>
<protein>
    <submittedName>
        <fullName evidence="2">Helix-turn-helix transcriptional regulator</fullName>
    </submittedName>
</protein>
<feature type="domain" description="HTH luxR-type" evidence="1">
    <location>
        <begin position="179"/>
        <end position="244"/>
    </location>
</feature>
<dbReference type="Proteomes" id="UP000676386">
    <property type="component" value="Unassembled WGS sequence"/>
</dbReference>
<dbReference type="CDD" id="cd06170">
    <property type="entry name" value="LuxR_C_like"/>
    <property type="match status" value="1"/>
</dbReference>
<dbReference type="EMBL" id="JAGTXB010000008">
    <property type="protein sequence ID" value="MBS0029290.1"/>
    <property type="molecule type" value="Genomic_DNA"/>
</dbReference>
<dbReference type="SMART" id="SM00421">
    <property type="entry name" value="HTH_LUXR"/>
    <property type="match status" value="1"/>
</dbReference>
<dbReference type="SUPFAM" id="SSF46894">
    <property type="entry name" value="C-terminal effector domain of the bipartite response regulators"/>
    <property type="match status" value="1"/>
</dbReference>
<accession>A0ABS5J2I6</accession>
<dbReference type="InterPro" id="IPR036388">
    <property type="entry name" value="WH-like_DNA-bd_sf"/>
</dbReference>
<dbReference type="PROSITE" id="PS50043">
    <property type="entry name" value="HTH_LUXR_2"/>
    <property type="match status" value="1"/>
</dbReference>
<sequence length="247" mass="28244">MDPDKLAYGNYSKAFITDVPADLNAPEALHFKNTIRRFPEEAIYIYSFKENKMLYADGWEPLLGYRDDEISMLTIVNITAPEYAPFSNELNDKALMFLHSKVIEEEHQYSFTIELKKLHKNGAPVPLIWKVGVFATEGGKVTCIIGHSQRNESIKFGSVMRYAAYGPEKSEFEEELNKQLFRHYAISEKEKDALALVAEGYSFKEIAARFSVSQSAIEKRILPMYKRFGVKSLTHLISFAFANHILP</sequence>
<proteinExistence type="predicted"/>
<dbReference type="RefSeq" id="WP_211974379.1">
    <property type="nucleotide sequence ID" value="NZ_CBFHAM010000011.1"/>
</dbReference>
<dbReference type="InterPro" id="IPR000792">
    <property type="entry name" value="Tscrpt_reg_LuxR_C"/>
</dbReference>
<evidence type="ECO:0000313" key="3">
    <source>
        <dbReference type="Proteomes" id="UP000676386"/>
    </source>
</evidence>
<dbReference type="Gene3D" id="1.10.10.10">
    <property type="entry name" value="Winged helix-like DNA-binding domain superfamily/Winged helix DNA-binding domain"/>
    <property type="match status" value="1"/>
</dbReference>
<evidence type="ECO:0000259" key="1">
    <source>
        <dbReference type="PROSITE" id="PS50043"/>
    </source>
</evidence>
<organism evidence="2 3">
    <name type="scientific">Chitinophaga hostae</name>
    <dbReference type="NCBI Taxonomy" id="2831022"/>
    <lineage>
        <taxon>Bacteria</taxon>
        <taxon>Pseudomonadati</taxon>
        <taxon>Bacteroidota</taxon>
        <taxon>Chitinophagia</taxon>
        <taxon>Chitinophagales</taxon>
        <taxon>Chitinophagaceae</taxon>
        <taxon>Chitinophaga</taxon>
    </lineage>
</organism>
<evidence type="ECO:0000313" key="2">
    <source>
        <dbReference type="EMBL" id="MBS0029290.1"/>
    </source>
</evidence>
<dbReference type="Pfam" id="PF00196">
    <property type="entry name" value="GerE"/>
    <property type="match status" value="1"/>
</dbReference>
<dbReference type="Gene3D" id="3.30.450.20">
    <property type="entry name" value="PAS domain"/>
    <property type="match status" value="1"/>
</dbReference>